<comment type="caution">
    <text evidence="1">The sequence shown here is derived from an EMBL/GenBank/DDBJ whole genome shotgun (WGS) entry which is preliminary data.</text>
</comment>
<evidence type="ECO:0000313" key="1">
    <source>
        <dbReference type="EMBL" id="KAL1131346.1"/>
    </source>
</evidence>
<keyword evidence="2" id="KW-1185">Reference proteome</keyword>
<evidence type="ECO:0000313" key="2">
    <source>
        <dbReference type="Proteomes" id="UP001558652"/>
    </source>
</evidence>
<sequence>MVIRGYRTSFIECPRQNKLEQSLVRIKFDYKHHIVLVVAGGQECYVCIPGEQTPAELQRQFPGEELAQCGGDLPPAKKCPDNYRGCLTQHNSKNTSLEEIYS</sequence>
<dbReference type="Proteomes" id="UP001558652">
    <property type="component" value="Unassembled WGS sequence"/>
</dbReference>
<organism evidence="1 2">
    <name type="scientific">Ranatra chinensis</name>
    <dbReference type="NCBI Taxonomy" id="642074"/>
    <lineage>
        <taxon>Eukaryota</taxon>
        <taxon>Metazoa</taxon>
        <taxon>Ecdysozoa</taxon>
        <taxon>Arthropoda</taxon>
        <taxon>Hexapoda</taxon>
        <taxon>Insecta</taxon>
        <taxon>Pterygota</taxon>
        <taxon>Neoptera</taxon>
        <taxon>Paraneoptera</taxon>
        <taxon>Hemiptera</taxon>
        <taxon>Heteroptera</taxon>
        <taxon>Panheteroptera</taxon>
        <taxon>Nepomorpha</taxon>
        <taxon>Nepidae</taxon>
        <taxon>Ranatrinae</taxon>
        <taxon>Ranatra</taxon>
    </lineage>
</organism>
<accession>A0ABD0YJH7</accession>
<reference evidence="1 2" key="1">
    <citation type="submission" date="2024-07" db="EMBL/GenBank/DDBJ databases">
        <title>Chromosome-level genome assembly of the water stick insect Ranatra chinensis (Heteroptera: Nepidae).</title>
        <authorList>
            <person name="Liu X."/>
        </authorList>
    </citation>
    <scope>NUCLEOTIDE SEQUENCE [LARGE SCALE GENOMIC DNA]</scope>
    <source>
        <strain evidence="1">Cailab_2021Rc</strain>
        <tissue evidence="1">Muscle</tissue>
    </source>
</reference>
<gene>
    <name evidence="1" type="ORF">AAG570_010964</name>
</gene>
<dbReference type="AlphaFoldDB" id="A0ABD0YJH7"/>
<dbReference type="EMBL" id="JBFDAA010000006">
    <property type="protein sequence ID" value="KAL1131346.1"/>
    <property type="molecule type" value="Genomic_DNA"/>
</dbReference>
<name>A0ABD0YJH7_9HEMI</name>
<proteinExistence type="predicted"/>
<protein>
    <submittedName>
        <fullName evidence="1">Uncharacterized protein</fullName>
    </submittedName>
</protein>